<accession>A0AA38FNQ2</accession>
<feature type="non-terminal residue" evidence="1">
    <location>
        <position position="1"/>
    </location>
</feature>
<evidence type="ECO:0000313" key="1">
    <source>
        <dbReference type="EMBL" id="KAH9307065.1"/>
    </source>
</evidence>
<keyword evidence="2" id="KW-1185">Reference proteome</keyword>
<evidence type="ECO:0000313" key="2">
    <source>
        <dbReference type="Proteomes" id="UP000824469"/>
    </source>
</evidence>
<dbReference type="Proteomes" id="UP000824469">
    <property type="component" value="Unassembled WGS sequence"/>
</dbReference>
<protein>
    <submittedName>
        <fullName evidence="1">Uncharacterized protein</fullName>
    </submittedName>
</protein>
<reference evidence="1 2" key="1">
    <citation type="journal article" date="2021" name="Nat. Plants">
        <title>The Taxus genome provides insights into paclitaxel biosynthesis.</title>
        <authorList>
            <person name="Xiong X."/>
            <person name="Gou J."/>
            <person name="Liao Q."/>
            <person name="Li Y."/>
            <person name="Zhou Q."/>
            <person name="Bi G."/>
            <person name="Li C."/>
            <person name="Du R."/>
            <person name="Wang X."/>
            <person name="Sun T."/>
            <person name="Guo L."/>
            <person name="Liang H."/>
            <person name="Lu P."/>
            <person name="Wu Y."/>
            <person name="Zhang Z."/>
            <person name="Ro D.K."/>
            <person name="Shang Y."/>
            <person name="Huang S."/>
            <person name="Yan J."/>
        </authorList>
    </citation>
    <scope>NUCLEOTIDE SEQUENCE [LARGE SCALE GENOMIC DNA]</scope>
    <source>
        <strain evidence="1">Ta-2019</strain>
    </source>
</reference>
<feature type="non-terminal residue" evidence="1">
    <location>
        <position position="49"/>
    </location>
</feature>
<sequence length="49" mass="5498">VEQRDTFGEISPRTLIRVRHPSQSLQSVTWDGVTGSTQLLRTPGRAPEH</sequence>
<name>A0AA38FNQ2_TAXCH</name>
<proteinExistence type="predicted"/>
<gene>
    <name evidence="1" type="ORF">KI387_011469</name>
</gene>
<organism evidence="1 2">
    <name type="scientific">Taxus chinensis</name>
    <name type="common">Chinese yew</name>
    <name type="synonym">Taxus wallichiana var. chinensis</name>
    <dbReference type="NCBI Taxonomy" id="29808"/>
    <lineage>
        <taxon>Eukaryota</taxon>
        <taxon>Viridiplantae</taxon>
        <taxon>Streptophyta</taxon>
        <taxon>Embryophyta</taxon>
        <taxon>Tracheophyta</taxon>
        <taxon>Spermatophyta</taxon>
        <taxon>Pinopsida</taxon>
        <taxon>Pinidae</taxon>
        <taxon>Conifers II</taxon>
        <taxon>Cupressales</taxon>
        <taxon>Taxaceae</taxon>
        <taxon>Taxus</taxon>
    </lineage>
</organism>
<dbReference type="EMBL" id="JAHRHJ020000008">
    <property type="protein sequence ID" value="KAH9307065.1"/>
    <property type="molecule type" value="Genomic_DNA"/>
</dbReference>
<comment type="caution">
    <text evidence="1">The sequence shown here is derived from an EMBL/GenBank/DDBJ whole genome shotgun (WGS) entry which is preliminary data.</text>
</comment>
<dbReference type="AlphaFoldDB" id="A0AA38FNQ2"/>